<feature type="binding site" evidence="7">
    <location>
        <begin position="321"/>
        <end position="322"/>
    </location>
    <ligand>
        <name>FMN</name>
        <dbReference type="ChEBI" id="CHEBI:58210"/>
    </ligand>
</feature>
<dbReference type="PIRSF" id="PIRSF000138">
    <property type="entry name" value="Al-hdrx_acd_dh"/>
    <property type="match status" value="1"/>
</dbReference>
<organism evidence="9 10">
    <name type="scientific">Streptomyces albus (strain ATCC 21838 / DSM 41398 / FERM P-419 / JCM 4703 / NBRC 107858)</name>
    <dbReference type="NCBI Taxonomy" id="1081613"/>
    <lineage>
        <taxon>Bacteria</taxon>
        <taxon>Bacillati</taxon>
        <taxon>Actinomycetota</taxon>
        <taxon>Actinomycetes</taxon>
        <taxon>Kitasatosporales</taxon>
        <taxon>Streptomycetaceae</taxon>
        <taxon>Streptomyces</taxon>
    </lineage>
</organism>
<gene>
    <name evidence="9" type="ORF">SLNWT_0043</name>
</gene>
<evidence type="ECO:0000256" key="3">
    <source>
        <dbReference type="ARBA" id="ARBA00022643"/>
    </source>
</evidence>
<feature type="binding site" evidence="7">
    <location>
        <position position="267"/>
    </location>
    <ligand>
        <name>glyoxylate</name>
        <dbReference type="ChEBI" id="CHEBI:36655"/>
    </ligand>
</feature>
<dbReference type="PANTHER" id="PTHR10578:SF107">
    <property type="entry name" value="2-HYDROXYACID OXIDASE 1"/>
    <property type="match status" value="1"/>
</dbReference>
<feature type="binding site" evidence="7">
    <location>
        <position position="172"/>
    </location>
    <ligand>
        <name>FMN</name>
        <dbReference type="ChEBI" id="CHEBI:58210"/>
    </ligand>
</feature>
<dbReference type="InterPro" id="IPR013785">
    <property type="entry name" value="Aldolase_TIM"/>
</dbReference>
<dbReference type="PROSITE" id="PS51349">
    <property type="entry name" value="FMN_HYDROXY_ACID_DH_2"/>
    <property type="match status" value="1"/>
</dbReference>
<proteinExistence type="inferred from homology"/>
<comment type="cofactor">
    <cofactor evidence="1">
        <name>FMN</name>
        <dbReference type="ChEBI" id="CHEBI:58210"/>
    </cofactor>
</comment>
<dbReference type="InterPro" id="IPR008259">
    <property type="entry name" value="FMN_hydac_DH_AS"/>
</dbReference>
<dbReference type="InterPro" id="IPR012133">
    <property type="entry name" value="Alpha-hydoxy_acid_DH_FMN"/>
</dbReference>
<accession>A0A0B5EGG8</accession>
<dbReference type="GO" id="GO:0010181">
    <property type="term" value="F:FMN binding"/>
    <property type="evidence" value="ECO:0007669"/>
    <property type="project" value="InterPro"/>
</dbReference>
<evidence type="ECO:0000256" key="5">
    <source>
        <dbReference type="ARBA" id="ARBA00024042"/>
    </source>
</evidence>
<dbReference type="EMBL" id="CP010519">
    <property type="protein sequence ID" value="AJE80419.1"/>
    <property type="molecule type" value="Genomic_DNA"/>
</dbReference>
<evidence type="ECO:0000256" key="6">
    <source>
        <dbReference type="PIRSR" id="PIRSR000138-1"/>
    </source>
</evidence>
<feature type="binding site" evidence="7">
    <location>
        <begin position="298"/>
        <end position="302"/>
    </location>
    <ligand>
        <name>FMN</name>
        <dbReference type="ChEBI" id="CHEBI:58210"/>
    </ligand>
</feature>
<dbReference type="Gene3D" id="3.20.20.70">
    <property type="entry name" value="Aldolase class I"/>
    <property type="match status" value="1"/>
</dbReference>
<evidence type="ECO:0000256" key="2">
    <source>
        <dbReference type="ARBA" id="ARBA00022630"/>
    </source>
</evidence>
<dbReference type="PANTHER" id="PTHR10578">
    <property type="entry name" value="S -2-HYDROXY-ACID OXIDASE-RELATED"/>
    <property type="match status" value="1"/>
</dbReference>
<evidence type="ECO:0000256" key="4">
    <source>
        <dbReference type="ARBA" id="ARBA00023002"/>
    </source>
</evidence>
<keyword evidence="3 7" id="KW-0288">FMN</keyword>
<evidence type="ECO:0000259" key="8">
    <source>
        <dbReference type="PROSITE" id="PS51349"/>
    </source>
</evidence>
<feature type="domain" description="FMN hydroxy acid dehydrogenase" evidence="8">
    <location>
        <begin position="14"/>
        <end position="372"/>
    </location>
</feature>
<keyword evidence="2 7" id="KW-0285">Flavoprotein</keyword>
<dbReference type="CDD" id="cd02809">
    <property type="entry name" value="alpha_hydroxyacid_oxid_FMN"/>
    <property type="match status" value="1"/>
</dbReference>
<feature type="binding site" evidence="7">
    <location>
        <position position="243"/>
    </location>
    <ligand>
        <name>FMN</name>
        <dbReference type="ChEBI" id="CHEBI:58210"/>
    </ligand>
</feature>
<dbReference type="AlphaFoldDB" id="A0A0B5EGG8"/>
<evidence type="ECO:0000313" key="9">
    <source>
        <dbReference type="EMBL" id="AJE80419.1"/>
    </source>
</evidence>
<dbReference type="InterPro" id="IPR000262">
    <property type="entry name" value="FMN-dep_DH"/>
</dbReference>
<dbReference type="Pfam" id="PF01070">
    <property type="entry name" value="FMN_dh"/>
    <property type="match status" value="1"/>
</dbReference>
<protein>
    <submittedName>
        <fullName evidence="9">(S)-2-hydroxy-acid oxidase</fullName>
    </submittedName>
</protein>
<comment type="similarity">
    <text evidence="5">Belongs to the FMN-dependent alpha-hydroxy acid dehydrogenase family.</text>
</comment>
<feature type="binding site" evidence="7">
    <location>
        <begin position="93"/>
        <end position="95"/>
    </location>
    <ligand>
        <name>FMN</name>
        <dbReference type="ChEBI" id="CHEBI:58210"/>
    </ligand>
</feature>
<dbReference type="SUPFAM" id="SSF51395">
    <property type="entry name" value="FMN-linked oxidoreductases"/>
    <property type="match status" value="1"/>
</dbReference>
<sequence length="372" mass="39425">MSAASGVDPMTGEVVDPLPVTLPDIRAAALAKVPAAVRDFLEGGAGDESTLHRNTEGFARWDLLPRVMSGRTPPSTATEFMGLPLDLPLLTAPFGADALFHPEGQTAVARANASAGVRSIVPEAGSFSLEEVAAAAPAAIGLAQLHPMGPPENFALMLARIERAGYRGVCVTVDCPTGGWRERMMRTPLDFEDRIIAANYAEPGALDHQEVFGQLFDHTETSVWDWELLAGLMDRSPLPWMAKGILTVDDAERAIAAGASAVLVSNHGGRQLDGAPTALEQLPDIAEAVGSRAQIALDSGIRRGADIVKALALGADVVVLGRLAVYGLTAAGEAGVRQVHRLLHDEIRTILTLLGRGGVRELRRDAVRRARW</sequence>
<keyword evidence="4" id="KW-0560">Oxidoreductase</keyword>
<dbReference type="GO" id="GO:0016491">
    <property type="term" value="F:oxidoreductase activity"/>
    <property type="evidence" value="ECO:0007669"/>
    <property type="project" value="UniProtKB-KW"/>
</dbReference>
<dbReference type="PROSITE" id="PS00557">
    <property type="entry name" value="FMN_HYDROXY_ACID_DH_1"/>
    <property type="match status" value="1"/>
</dbReference>
<dbReference type="InterPro" id="IPR037396">
    <property type="entry name" value="FMN_HAD"/>
</dbReference>
<name>A0A0B5EGG8_STRA4</name>
<dbReference type="Proteomes" id="UP000031523">
    <property type="component" value="Chromosome"/>
</dbReference>
<feature type="binding site" evidence="7">
    <location>
        <position position="181"/>
    </location>
    <ligand>
        <name>glyoxylate</name>
        <dbReference type="ChEBI" id="CHEBI:36655"/>
    </ligand>
</feature>
<evidence type="ECO:0000313" key="10">
    <source>
        <dbReference type="Proteomes" id="UP000031523"/>
    </source>
</evidence>
<evidence type="ECO:0000256" key="7">
    <source>
        <dbReference type="PIRSR" id="PIRSR000138-2"/>
    </source>
</evidence>
<keyword evidence="10" id="KW-1185">Reference proteome</keyword>
<feature type="active site" description="Proton acceptor" evidence="6">
    <location>
        <position position="267"/>
    </location>
</feature>
<feature type="binding site" evidence="7">
    <location>
        <position position="270"/>
    </location>
    <ligand>
        <name>glyoxylate</name>
        <dbReference type="ChEBI" id="CHEBI:36655"/>
    </ligand>
</feature>
<feature type="binding site" evidence="7">
    <location>
        <position position="144"/>
    </location>
    <ligand>
        <name>FMN</name>
        <dbReference type="ChEBI" id="CHEBI:58210"/>
    </ligand>
</feature>
<evidence type="ECO:0000256" key="1">
    <source>
        <dbReference type="ARBA" id="ARBA00001917"/>
    </source>
</evidence>
<feature type="binding site" evidence="7">
    <location>
        <position position="265"/>
    </location>
    <ligand>
        <name>FMN</name>
        <dbReference type="ChEBI" id="CHEBI:58210"/>
    </ligand>
</feature>
<dbReference type="KEGG" id="sals:SLNWT_0043"/>
<reference evidence="9 10" key="1">
    <citation type="submission" date="2015-01" db="EMBL/GenBank/DDBJ databases">
        <title>Enhanced salinomycin production by adjusting the supply of polyketide extender units in Streptomyce albus DSM 41398.</title>
        <authorList>
            <person name="Lu C."/>
        </authorList>
    </citation>
    <scope>NUCLEOTIDE SEQUENCE [LARGE SCALE GENOMIC DNA]</scope>
    <source>
        <strain evidence="10">ATCC 21838 / DSM 41398 / FERM P-419 / JCM 4703 / NBRC 107858</strain>
    </source>
</reference>